<dbReference type="GO" id="GO:0016705">
    <property type="term" value="F:oxidoreductase activity, acting on paired donors, with incorporation or reduction of molecular oxygen"/>
    <property type="evidence" value="ECO:0007669"/>
    <property type="project" value="InterPro"/>
</dbReference>
<evidence type="ECO:0000256" key="2">
    <source>
        <dbReference type="ARBA" id="ARBA00010617"/>
    </source>
</evidence>
<keyword evidence="3" id="KW-0349">Heme</keyword>
<keyword evidence="5" id="KW-0560">Oxidoreductase</keyword>
<proteinExistence type="inferred from homology"/>
<dbReference type="GO" id="GO:0004497">
    <property type="term" value="F:monooxygenase activity"/>
    <property type="evidence" value="ECO:0007669"/>
    <property type="project" value="UniProtKB-KW"/>
</dbReference>
<comment type="caution">
    <text evidence="8">The sequence shown here is derived from an EMBL/GenBank/DDBJ whole genome shotgun (WGS) entry which is preliminary data.</text>
</comment>
<dbReference type="EMBL" id="JAUEPU010000014">
    <property type="protein sequence ID" value="KAK0496817.1"/>
    <property type="molecule type" value="Genomic_DNA"/>
</dbReference>
<evidence type="ECO:0000313" key="8">
    <source>
        <dbReference type="EMBL" id="KAK0496817.1"/>
    </source>
</evidence>
<sequence length="104" mass="11707">MPWVAGNADTNASVILSTQLVFLLYPEIQVKALAELDAVIGRAQLPNFDDCSRLPYIDTILSEALRWNPFGPTVMCHHIYTDVYFRSTLLLHLRLLCPSMQGQS</sequence>
<keyword evidence="9" id="KW-1185">Reference proteome</keyword>
<evidence type="ECO:0000256" key="7">
    <source>
        <dbReference type="ARBA" id="ARBA00023033"/>
    </source>
</evidence>
<comment type="cofactor">
    <cofactor evidence="1">
        <name>heme</name>
        <dbReference type="ChEBI" id="CHEBI:30413"/>
    </cofactor>
</comment>
<dbReference type="AlphaFoldDB" id="A0AA39Q5U8"/>
<comment type="similarity">
    <text evidence="2">Belongs to the cytochrome P450 family.</text>
</comment>
<keyword evidence="6" id="KW-0408">Iron</keyword>
<keyword evidence="4" id="KW-0479">Metal-binding</keyword>
<organism evidence="8 9">
    <name type="scientific">Armillaria luteobubalina</name>
    <dbReference type="NCBI Taxonomy" id="153913"/>
    <lineage>
        <taxon>Eukaryota</taxon>
        <taxon>Fungi</taxon>
        <taxon>Dikarya</taxon>
        <taxon>Basidiomycota</taxon>
        <taxon>Agaricomycotina</taxon>
        <taxon>Agaricomycetes</taxon>
        <taxon>Agaricomycetidae</taxon>
        <taxon>Agaricales</taxon>
        <taxon>Marasmiineae</taxon>
        <taxon>Physalacriaceae</taxon>
        <taxon>Armillaria</taxon>
    </lineage>
</organism>
<evidence type="ECO:0000256" key="4">
    <source>
        <dbReference type="ARBA" id="ARBA00022723"/>
    </source>
</evidence>
<dbReference type="Gene3D" id="1.10.630.10">
    <property type="entry name" value="Cytochrome P450"/>
    <property type="match status" value="1"/>
</dbReference>
<name>A0AA39Q5U8_9AGAR</name>
<evidence type="ECO:0000256" key="6">
    <source>
        <dbReference type="ARBA" id="ARBA00023004"/>
    </source>
</evidence>
<dbReference type="GO" id="GO:0020037">
    <property type="term" value="F:heme binding"/>
    <property type="evidence" value="ECO:0007669"/>
    <property type="project" value="InterPro"/>
</dbReference>
<keyword evidence="7" id="KW-0503">Monooxygenase</keyword>
<evidence type="ECO:0008006" key="10">
    <source>
        <dbReference type="Google" id="ProtNLM"/>
    </source>
</evidence>
<reference evidence="8" key="1">
    <citation type="submission" date="2023-06" db="EMBL/GenBank/DDBJ databases">
        <authorList>
            <consortium name="Lawrence Berkeley National Laboratory"/>
            <person name="Ahrendt S."/>
            <person name="Sahu N."/>
            <person name="Indic B."/>
            <person name="Wong-Bajracharya J."/>
            <person name="Merenyi Z."/>
            <person name="Ke H.-M."/>
            <person name="Monk M."/>
            <person name="Kocsube S."/>
            <person name="Drula E."/>
            <person name="Lipzen A."/>
            <person name="Balint B."/>
            <person name="Henrissat B."/>
            <person name="Andreopoulos B."/>
            <person name="Martin F.M."/>
            <person name="Harder C.B."/>
            <person name="Rigling D."/>
            <person name="Ford K.L."/>
            <person name="Foster G.D."/>
            <person name="Pangilinan J."/>
            <person name="Papanicolaou A."/>
            <person name="Barry K."/>
            <person name="LaButti K."/>
            <person name="Viragh M."/>
            <person name="Koriabine M."/>
            <person name="Yan M."/>
            <person name="Riley R."/>
            <person name="Champramary S."/>
            <person name="Plett K.L."/>
            <person name="Tsai I.J."/>
            <person name="Slot J."/>
            <person name="Sipos G."/>
            <person name="Plett J."/>
            <person name="Nagy L.G."/>
            <person name="Grigoriev I.V."/>
        </authorList>
    </citation>
    <scope>NUCLEOTIDE SEQUENCE</scope>
    <source>
        <strain evidence="8">HWK02</strain>
    </source>
</reference>
<dbReference type="Proteomes" id="UP001175228">
    <property type="component" value="Unassembled WGS sequence"/>
</dbReference>
<dbReference type="GO" id="GO:0005506">
    <property type="term" value="F:iron ion binding"/>
    <property type="evidence" value="ECO:0007669"/>
    <property type="project" value="InterPro"/>
</dbReference>
<dbReference type="SUPFAM" id="SSF48264">
    <property type="entry name" value="Cytochrome P450"/>
    <property type="match status" value="1"/>
</dbReference>
<dbReference type="InterPro" id="IPR036396">
    <property type="entry name" value="Cyt_P450_sf"/>
</dbReference>
<dbReference type="InterPro" id="IPR001128">
    <property type="entry name" value="Cyt_P450"/>
</dbReference>
<dbReference type="PANTHER" id="PTHR46300">
    <property type="entry name" value="P450, PUTATIVE (EUROFUNG)-RELATED-RELATED"/>
    <property type="match status" value="1"/>
</dbReference>
<protein>
    <recommendedName>
        <fullName evidence="10">Cytochrome P450</fullName>
    </recommendedName>
</protein>
<evidence type="ECO:0000256" key="3">
    <source>
        <dbReference type="ARBA" id="ARBA00022617"/>
    </source>
</evidence>
<dbReference type="InterPro" id="IPR050364">
    <property type="entry name" value="Cytochrome_P450_fung"/>
</dbReference>
<evidence type="ECO:0000256" key="5">
    <source>
        <dbReference type="ARBA" id="ARBA00023002"/>
    </source>
</evidence>
<evidence type="ECO:0000256" key="1">
    <source>
        <dbReference type="ARBA" id="ARBA00001971"/>
    </source>
</evidence>
<evidence type="ECO:0000313" key="9">
    <source>
        <dbReference type="Proteomes" id="UP001175228"/>
    </source>
</evidence>
<dbReference type="Pfam" id="PF00067">
    <property type="entry name" value="p450"/>
    <property type="match status" value="1"/>
</dbReference>
<accession>A0AA39Q5U8</accession>
<gene>
    <name evidence="8" type="ORF">EDD18DRAFT_1164144</name>
</gene>
<dbReference type="PANTHER" id="PTHR46300:SF7">
    <property type="entry name" value="P450, PUTATIVE (EUROFUNG)-RELATED"/>
    <property type="match status" value="1"/>
</dbReference>